<protein>
    <recommendedName>
        <fullName evidence="3">F-box domain-containing protein</fullName>
    </recommendedName>
</protein>
<dbReference type="Proteomes" id="UP000250266">
    <property type="component" value="Unassembled WGS sequence"/>
</dbReference>
<dbReference type="EMBL" id="KV744881">
    <property type="protein sequence ID" value="OCK82676.1"/>
    <property type="molecule type" value="Genomic_DNA"/>
</dbReference>
<name>A0A8E2EF68_9PEZI</name>
<evidence type="ECO:0000313" key="1">
    <source>
        <dbReference type="EMBL" id="OCK82676.1"/>
    </source>
</evidence>
<keyword evidence="2" id="KW-1185">Reference proteome</keyword>
<accession>A0A8E2EF68</accession>
<gene>
    <name evidence="1" type="ORF">K432DRAFT_423971</name>
</gene>
<dbReference type="OrthoDB" id="6365676at2759"/>
<evidence type="ECO:0000313" key="2">
    <source>
        <dbReference type="Proteomes" id="UP000250266"/>
    </source>
</evidence>
<organism evidence="1 2">
    <name type="scientific">Lepidopterella palustris CBS 459.81</name>
    <dbReference type="NCBI Taxonomy" id="1314670"/>
    <lineage>
        <taxon>Eukaryota</taxon>
        <taxon>Fungi</taxon>
        <taxon>Dikarya</taxon>
        <taxon>Ascomycota</taxon>
        <taxon>Pezizomycotina</taxon>
        <taxon>Dothideomycetes</taxon>
        <taxon>Pleosporomycetidae</taxon>
        <taxon>Mytilinidiales</taxon>
        <taxon>Argynnaceae</taxon>
        <taxon>Lepidopterella</taxon>
    </lineage>
</organism>
<dbReference type="AlphaFoldDB" id="A0A8E2EF68"/>
<sequence length="120" mass="13105">MASDFDSLPMEIILYIFDDLAGSPSGYFPLAYNATSTITRTLWSLTLVSKRISTAATLNLYSNCLYIDTEGRLDGLVRTVIHAAPSTLENIRSSITSLYPSSSVHGPISQNKLSTIPLIF</sequence>
<evidence type="ECO:0008006" key="3">
    <source>
        <dbReference type="Google" id="ProtNLM"/>
    </source>
</evidence>
<proteinExistence type="predicted"/>
<reference evidence="1 2" key="1">
    <citation type="journal article" date="2016" name="Nat. Commun.">
        <title>Ectomycorrhizal ecology is imprinted in the genome of the dominant symbiotic fungus Cenococcum geophilum.</title>
        <authorList>
            <consortium name="DOE Joint Genome Institute"/>
            <person name="Peter M."/>
            <person name="Kohler A."/>
            <person name="Ohm R.A."/>
            <person name="Kuo A."/>
            <person name="Krutzmann J."/>
            <person name="Morin E."/>
            <person name="Arend M."/>
            <person name="Barry K.W."/>
            <person name="Binder M."/>
            <person name="Choi C."/>
            <person name="Clum A."/>
            <person name="Copeland A."/>
            <person name="Grisel N."/>
            <person name="Haridas S."/>
            <person name="Kipfer T."/>
            <person name="LaButti K."/>
            <person name="Lindquist E."/>
            <person name="Lipzen A."/>
            <person name="Maire R."/>
            <person name="Meier B."/>
            <person name="Mihaltcheva S."/>
            <person name="Molinier V."/>
            <person name="Murat C."/>
            <person name="Poggeler S."/>
            <person name="Quandt C.A."/>
            <person name="Sperisen C."/>
            <person name="Tritt A."/>
            <person name="Tisserant E."/>
            <person name="Crous P.W."/>
            <person name="Henrissat B."/>
            <person name="Nehls U."/>
            <person name="Egli S."/>
            <person name="Spatafora J.W."/>
            <person name="Grigoriev I.V."/>
            <person name="Martin F.M."/>
        </authorList>
    </citation>
    <scope>NUCLEOTIDE SEQUENCE [LARGE SCALE GENOMIC DNA]</scope>
    <source>
        <strain evidence="1 2">CBS 459.81</strain>
    </source>
</reference>